<dbReference type="GO" id="GO:0006281">
    <property type="term" value="P:DNA repair"/>
    <property type="evidence" value="ECO:0007669"/>
    <property type="project" value="TreeGrafter"/>
</dbReference>
<dbReference type="GO" id="GO:0006261">
    <property type="term" value="P:DNA-templated DNA replication"/>
    <property type="evidence" value="ECO:0007669"/>
    <property type="project" value="TreeGrafter"/>
</dbReference>
<dbReference type="InterPro" id="IPR001680">
    <property type="entry name" value="WD40_rpt"/>
</dbReference>
<feature type="repeat" description="WD" evidence="3">
    <location>
        <begin position="131"/>
        <end position="172"/>
    </location>
</feature>
<dbReference type="PANTHER" id="PTHR19932">
    <property type="entry name" value="WD REPEAT AND HMG-BOX DNA BINDING PROTEIN"/>
    <property type="match status" value="1"/>
</dbReference>
<name>A0AAV8WZ49_9CUCU</name>
<keyword evidence="2" id="KW-0677">Repeat</keyword>
<proteinExistence type="predicted"/>
<keyword evidence="5" id="KW-1185">Reference proteome</keyword>
<dbReference type="Gene3D" id="2.130.10.10">
    <property type="entry name" value="YVTN repeat-like/Quinoprotein amine dehydrogenase"/>
    <property type="match status" value="1"/>
</dbReference>
<dbReference type="PROSITE" id="PS50082">
    <property type="entry name" value="WD_REPEATS_2"/>
    <property type="match status" value="1"/>
</dbReference>
<accession>A0AAV8WZ49</accession>
<dbReference type="PROSITE" id="PS00678">
    <property type="entry name" value="WD_REPEATS_1"/>
    <property type="match status" value="1"/>
</dbReference>
<dbReference type="GO" id="GO:0000278">
    <property type="term" value="P:mitotic cell cycle"/>
    <property type="evidence" value="ECO:0007669"/>
    <property type="project" value="TreeGrafter"/>
</dbReference>
<dbReference type="SUPFAM" id="SSF50978">
    <property type="entry name" value="WD40 repeat-like"/>
    <property type="match status" value="1"/>
</dbReference>
<dbReference type="PANTHER" id="PTHR19932:SF10">
    <property type="entry name" value="WD REPEAT AND HMG-BOX DNA-BINDING PROTEIN 1"/>
    <property type="match status" value="1"/>
</dbReference>
<evidence type="ECO:0000256" key="1">
    <source>
        <dbReference type="ARBA" id="ARBA00022574"/>
    </source>
</evidence>
<dbReference type="SMART" id="SM00320">
    <property type="entry name" value="WD40"/>
    <property type="match status" value="1"/>
</dbReference>
<dbReference type="InterPro" id="IPR036322">
    <property type="entry name" value="WD40_repeat_dom_sf"/>
</dbReference>
<protein>
    <submittedName>
        <fullName evidence="4">Uncharacterized protein</fullName>
    </submittedName>
</protein>
<dbReference type="InterPro" id="IPR015943">
    <property type="entry name" value="WD40/YVTN_repeat-like_dom_sf"/>
</dbReference>
<sequence length="200" mass="22221">MRHATKFITCGADGDIRIWSTEETEDPVHNCIGEWALSVRQKGNNVYVATGSNDIQILTLPDGDRDGVLDRFVAPINHIAVGKNSQVKGLNCSFIDCLLNTSFFQWIVMAGEDMEVKLINLERSNKEVIIFNDLSGPCLSVAICPNAKMVAASSGDSKLRIWDVEANKLLKEICCFPKVNSFSNAKLLCEFIHNLCEIRK</sequence>
<dbReference type="InterPro" id="IPR019775">
    <property type="entry name" value="WD40_repeat_CS"/>
</dbReference>
<comment type="caution">
    <text evidence="4">The sequence shown here is derived from an EMBL/GenBank/DDBJ whole genome shotgun (WGS) entry which is preliminary data.</text>
</comment>
<organism evidence="4 5">
    <name type="scientific">Rhamnusium bicolor</name>
    <dbReference type="NCBI Taxonomy" id="1586634"/>
    <lineage>
        <taxon>Eukaryota</taxon>
        <taxon>Metazoa</taxon>
        <taxon>Ecdysozoa</taxon>
        <taxon>Arthropoda</taxon>
        <taxon>Hexapoda</taxon>
        <taxon>Insecta</taxon>
        <taxon>Pterygota</taxon>
        <taxon>Neoptera</taxon>
        <taxon>Endopterygota</taxon>
        <taxon>Coleoptera</taxon>
        <taxon>Polyphaga</taxon>
        <taxon>Cucujiformia</taxon>
        <taxon>Chrysomeloidea</taxon>
        <taxon>Cerambycidae</taxon>
        <taxon>Lepturinae</taxon>
        <taxon>Rhagiini</taxon>
        <taxon>Rhamnusium</taxon>
    </lineage>
</organism>
<dbReference type="Pfam" id="PF00400">
    <property type="entry name" value="WD40"/>
    <property type="match status" value="1"/>
</dbReference>
<evidence type="ECO:0000256" key="3">
    <source>
        <dbReference type="PROSITE-ProRule" id="PRU00221"/>
    </source>
</evidence>
<gene>
    <name evidence="4" type="ORF">NQ314_015169</name>
</gene>
<evidence type="ECO:0000313" key="4">
    <source>
        <dbReference type="EMBL" id="KAJ8931900.1"/>
    </source>
</evidence>
<dbReference type="EMBL" id="JANEYF010004209">
    <property type="protein sequence ID" value="KAJ8931900.1"/>
    <property type="molecule type" value="Genomic_DNA"/>
</dbReference>
<reference evidence="4" key="1">
    <citation type="journal article" date="2023" name="Insect Mol. Biol.">
        <title>Genome sequencing provides insights into the evolution of gene families encoding plant cell wall-degrading enzymes in longhorned beetles.</title>
        <authorList>
            <person name="Shin N.R."/>
            <person name="Okamura Y."/>
            <person name="Kirsch R."/>
            <person name="Pauchet Y."/>
        </authorList>
    </citation>
    <scope>NUCLEOTIDE SEQUENCE</scope>
    <source>
        <strain evidence="4">RBIC_L_NR</strain>
    </source>
</reference>
<dbReference type="AlphaFoldDB" id="A0AAV8WZ49"/>
<dbReference type="Proteomes" id="UP001162156">
    <property type="component" value="Unassembled WGS sequence"/>
</dbReference>
<keyword evidence="1 3" id="KW-0853">WD repeat</keyword>
<dbReference type="GO" id="GO:0003682">
    <property type="term" value="F:chromatin binding"/>
    <property type="evidence" value="ECO:0007669"/>
    <property type="project" value="TreeGrafter"/>
</dbReference>
<dbReference type="GO" id="GO:0043596">
    <property type="term" value="C:nuclear replication fork"/>
    <property type="evidence" value="ECO:0007669"/>
    <property type="project" value="TreeGrafter"/>
</dbReference>
<evidence type="ECO:0000256" key="2">
    <source>
        <dbReference type="ARBA" id="ARBA00022737"/>
    </source>
</evidence>
<evidence type="ECO:0000313" key="5">
    <source>
        <dbReference type="Proteomes" id="UP001162156"/>
    </source>
</evidence>